<evidence type="ECO:0000313" key="3">
    <source>
        <dbReference type="Proteomes" id="UP000238220"/>
    </source>
</evidence>
<name>A0A2S5TFK8_9GAMM</name>
<dbReference type="OrthoDB" id="6215439at2"/>
<evidence type="ECO:0008006" key="4">
    <source>
        <dbReference type="Google" id="ProtNLM"/>
    </source>
</evidence>
<keyword evidence="1" id="KW-0732">Signal</keyword>
<dbReference type="Proteomes" id="UP000238220">
    <property type="component" value="Unassembled WGS sequence"/>
</dbReference>
<accession>A0A2S5TFK8</accession>
<evidence type="ECO:0000313" key="2">
    <source>
        <dbReference type="EMBL" id="PPE73697.1"/>
    </source>
</evidence>
<keyword evidence="3" id="KW-1185">Reference proteome</keyword>
<feature type="chain" id="PRO_5015524267" description="SHOCT domain-containing protein" evidence="1">
    <location>
        <begin position="26"/>
        <end position="146"/>
    </location>
</feature>
<dbReference type="EMBL" id="PSNW01000006">
    <property type="protein sequence ID" value="PPE73697.1"/>
    <property type="molecule type" value="Genomic_DNA"/>
</dbReference>
<evidence type="ECO:0000256" key="1">
    <source>
        <dbReference type="SAM" id="SignalP"/>
    </source>
</evidence>
<dbReference type="PROSITE" id="PS51257">
    <property type="entry name" value="PROKAR_LIPOPROTEIN"/>
    <property type="match status" value="1"/>
</dbReference>
<comment type="caution">
    <text evidence="2">The sequence shown here is derived from an EMBL/GenBank/DDBJ whole genome shotgun (WGS) entry which is preliminary data.</text>
</comment>
<organism evidence="2 3">
    <name type="scientific">Solimonas fluminis</name>
    <dbReference type="NCBI Taxonomy" id="2086571"/>
    <lineage>
        <taxon>Bacteria</taxon>
        <taxon>Pseudomonadati</taxon>
        <taxon>Pseudomonadota</taxon>
        <taxon>Gammaproteobacteria</taxon>
        <taxon>Nevskiales</taxon>
        <taxon>Nevskiaceae</taxon>
        <taxon>Solimonas</taxon>
    </lineage>
</organism>
<protein>
    <recommendedName>
        <fullName evidence="4">SHOCT domain-containing protein</fullName>
    </recommendedName>
</protein>
<sequence>MKFVRITAVAGTLSAVVALSGCATALTSTQKSELRGYEAKGLMVQEKTPSTGAVLGILPGGGSFYAQEPWLGVVNLLMWPLSVLWDPFSGYQGAEAINYRETKAVVGKSMNKELQALADEKAMGSLSEEQYVLRRREIEKKYSPDA</sequence>
<reference evidence="2 3" key="1">
    <citation type="submission" date="2018-02" db="EMBL/GenBank/DDBJ databases">
        <title>Genome sequencing of Solimonas sp. HR-BB.</title>
        <authorList>
            <person name="Lee Y."/>
            <person name="Jeon C.O."/>
        </authorList>
    </citation>
    <scope>NUCLEOTIDE SEQUENCE [LARGE SCALE GENOMIC DNA]</scope>
    <source>
        <strain evidence="2 3">HR-BB</strain>
    </source>
</reference>
<gene>
    <name evidence="2" type="ORF">C3942_12955</name>
</gene>
<proteinExistence type="predicted"/>
<feature type="signal peptide" evidence="1">
    <location>
        <begin position="1"/>
        <end position="25"/>
    </location>
</feature>
<dbReference type="AlphaFoldDB" id="A0A2S5TFK8"/>
<dbReference type="RefSeq" id="WP_104230758.1">
    <property type="nucleotide sequence ID" value="NZ_PSNW01000006.1"/>
</dbReference>